<comment type="subcellular location">
    <subcellularLocation>
        <location evidence="1">Cell outer membrane</location>
    </subcellularLocation>
</comment>
<evidence type="ECO:0000256" key="1">
    <source>
        <dbReference type="ARBA" id="ARBA00004442"/>
    </source>
</evidence>
<dbReference type="Gene3D" id="2.40.170.20">
    <property type="entry name" value="TonB-dependent receptor, beta-barrel domain"/>
    <property type="match status" value="1"/>
</dbReference>
<sequence length="899" mass="101983">MMRYIFILLCSLSSIISTAQKNSIVKGSVFDSNTQNTVPGASIVITNQKDSLDIRGTITDDKGDFLMKVKPGDYHLSISFIGYRTIKKTIHLDKTTINVGQFNLIENKKMLREINIVETLPPTKQKGDTTIFNPDAFKVNPDATAEELIAKMPGFYSLDGKLTAQGQTVKEVLVDGKKFFGKDVYRALETLPTDIIKKIEVYEYQSEESKFSGFEDKVKSKTINIVTKQKSKNMRFGNIAGGIGKDEKYAMKATLNQFSENTRFTIVGNSKNVNAPLHLGRKGAFRRSISGNDLQDNNLGLDFNNKGKNESELSANYSYSENDIKSETRSLSTYTSFPREGQVLSEKDTSNNDQTKHALSINWDIKSNPKNQIMLGSNLSTSDLKTKNTSISETHKFAEFINSNNNKTASDNKSTNFSQDFMFSRNLNKEGRTLSVQASYNRDDNTINTNQKSQLKGQTEQGNQNIDQISNQKTNSDHFRSNISFNEKLGNNSRLSLGYNYSIHREKSKKSNYNLDTNSTAYSKLDTLTSNQFKNLTTNNTSRISYNFRNDKLSFMLGSDFEYTHLKNDESFPNKQDLEKSYFTILPSASFSYNLNANSMFNIYYRMGTSNPSGQQLQEIANISNPLFISMGNSDLKQTQNHNIILFYTSSNMETGRFTSLNMSVNKSNRSISQRTIIAENDTLINGKCRLPKGGQFSQPTNLNGQYNISGRITYGIPVTKLKSKLNINASANYMHNPTLINDKKSFSNSLYLNQALELHSNINEKLDFTLSSRTHYSVSKNSKLKTSSSKYLSQTNSLSLYWNFLKSFILKTNTKFETKNNINSHNIENNWLLDIGISSKVFKNKRGEISFVAYDILNQTSERTHRVRDLYTTDSYSKKMNKFYMLSFTYKIRNRNEG</sequence>
<dbReference type="Proteomes" id="UP000285794">
    <property type="component" value="Unassembled WGS sequence"/>
</dbReference>
<comment type="caution">
    <text evidence="7">The sequence shown here is derived from an EMBL/GenBank/DDBJ whole genome shotgun (WGS) entry which is preliminary data.</text>
</comment>
<reference evidence="7 8" key="1">
    <citation type="submission" date="2018-07" db="EMBL/GenBank/DDBJ databases">
        <title>Draft genome sequence of Ancylomarina sp. M1P.</title>
        <authorList>
            <person name="Yadav S."/>
            <person name="Villanueva L."/>
            <person name="Damste J.S.S."/>
        </authorList>
    </citation>
    <scope>NUCLEOTIDE SEQUENCE [LARGE SCALE GENOMIC DNA]</scope>
    <source>
        <strain evidence="7 8">M1P</strain>
    </source>
</reference>
<evidence type="ECO:0000256" key="4">
    <source>
        <dbReference type="SAM" id="MobiDB-lite"/>
    </source>
</evidence>
<dbReference type="SUPFAM" id="SSF56935">
    <property type="entry name" value="Porins"/>
    <property type="match status" value="1"/>
</dbReference>
<dbReference type="SUPFAM" id="SSF49464">
    <property type="entry name" value="Carboxypeptidase regulatory domain-like"/>
    <property type="match status" value="1"/>
</dbReference>
<feature type="signal peptide" evidence="5">
    <location>
        <begin position="1"/>
        <end position="19"/>
    </location>
</feature>
<dbReference type="GO" id="GO:0009279">
    <property type="term" value="C:cell outer membrane"/>
    <property type="evidence" value="ECO:0007669"/>
    <property type="project" value="UniProtKB-SubCell"/>
</dbReference>
<feature type="chain" id="PRO_5019402254" description="Outer membrane protein beta-barrel domain-containing protein" evidence="5">
    <location>
        <begin position="20"/>
        <end position="899"/>
    </location>
</feature>
<dbReference type="InterPro" id="IPR041700">
    <property type="entry name" value="OMP_b-brl_3"/>
</dbReference>
<evidence type="ECO:0000256" key="3">
    <source>
        <dbReference type="ARBA" id="ARBA00023237"/>
    </source>
</evidence>
<evidence type="ECO:0000259" key="6">
    <source>
        <dbReference type="Pfam" id="PF14905"/>
    </source>
</evidence>
<dbReference type="EMBL" id="QQWG01000016">
    <property type="protein sequence ID" value="RRG19854.1"/>
    <property type="molecule type" value="Genomic_DNA"/>
</dbReference>
<dbReference type="InterPro" id="IPR008969">
    <property type="entry name" value="CarboxyPept-like_regulatory"/>
</dbReference>
<dbReference type="AlphaFoldDB" id="A0A425XYE7"/>
<protein>
    <recommendedName>
        <fullName evidence="6">Outer membrane protein beta-barrel domain-containing protein</fullName>
    </recommendedName>
</protein>
<evidence type="ECO:0000313" key="7">
    <source>
        <dbReference type="EMBL" id="RRG19854.1"/>
    </source>
</evidence>
<accession>A0A425XYE7</accession>
<feature type="domain" description="Outer membrane protein beta-barrel" evidence="6">
    <location>
        <begin position="426"/>
        <end position="891"/>
    </location>
</feature>
<name>A0A425XYE7_9BACT</name>
<evidence type="ECO:0000256" key="2">
    <source>
        <dbReference type="ARBA" id="ARBA00023136"/>
    </source>
</evidence>
<dbReference type="OrthoDB" id="603275at2"/>
<organism evidence="7 8">
    <name type="scientific">Ancylomarina euxinus</name>
    <dbReference type="NCBI Taxonomy" id="2283627"/>
    <lineage>
        <taxon>Bacteria</taxon>
        <taxon>Pseudomonadati</taxon>
        <taxon>Bacteroidota</taxon>
        <taxon>Bacteroidia</taxon>
        <taxon>Marinilabiliales</taxon>
        <taxon>Marinifilaceae</taxon>
        <taxon>Ancylomarina</taxon>
    </lineage>
</organism>
<proteinExistence type="predicted"/>
<dbReference type="InterPro" id="IPR036942">
    <property type="entry name" value="Beta-barrel_TonB_sf"/>
</dbReference>
<dbReference type="Gene3D" id="2.60.40.1120">
    <property type="entry name" value="Carboxypeptidase-like, regulatory domain"/>
    <property type="match status" value="1"/>
</dbReference>
<dbReference type="Pfam" id="PF14905">
    <property type="entry name" value="OMP_b-brl_3"/>
    <property type="match status" value="1"/>
</dbReference>
<feature type="region of interest" description="Disordered" evidence="4">
    <location>
        <begin position="439"/>
        <end position="463"/>
    </location>
</feature>
<dbReference type="RefSeq" id="WP_125031510.1">
    <property type="nucleotide sequence ID" value="NZ_JAPXVP010000014.1"/>
</dbReference>
<keyword evidence="3" id="KW-0998">Cell outer membrane</keyword>
<keyword evidence="2" id="KW-0472">Membrane</keyword>
<keyword evidence="8" id="KW-1185">Reference proteome</keyword>
<evidence type="ECO:0000313" key="8">
    <source>
        <dbReference type="Proteomes" id="UP000285794"/>
    </source>
</evidence>
<evidence type="ECO:0000256" key="5">
    <source>
        <dbReference type="SAM" id="SignalP"/>
    </source>
</evidence>
<gene>
    <name evidence="7" type="ORF">DWB61_13995</name>
</gene>
<dbReference type="Pfam" id="PF13715">
    <property type="entry name" value="CarbopepD_reg_2"/>
    <property type="match status" value="1"/>
</dbReference>
<keyword evidence="5" id="KW-0732">Signal</keyword>